<dbReference type="Proteomes" id="UP001054945">
    <property type="component" value="Unassembled WGS sequence"/>
</dbReference>
<reference evidence="6 7" key="1">
    <citation type="submission" date="2021-06" db="EMBL/GenBank/DDBJ databases">
        <title>Caerostris extrusa draft genome.</title>
        <authorList>
            <person name="Kono N."/>
            <person name="Arakawa K."/>
        </authorList>
    </citation>
    <scope>NUCLEOTIDE SEQUENCE [LARGE SCALE GENOMIC DNA]</scope>
</reference>
<evidence type="ECO:0000313" key="6">
    <source>
        <dbReference type="EMBL" id="GIX93399.1"/>
    </source>
</evidence>
<dbReference type="GO" id="GO:0005634">
    <property type="term" value="C:nucleus"/>
    <property type="evidence" value="ECO:0007669"/>
    <property type="project" value="UniProtKB-SubCell"/>
</dbReference>
<feature type="domain" description="HSF-type DNA-binding" evidence="5">
    <location>
        <begin position="15"/>
        <end position="105"/>
    </location>
</feature>
<comment type="similarity">
    <text evidence="2">Belongs to the HSF family.</text>
</comment>
<evidence type="ECO:0000256" key="1">
    <source>
        <dbReference type="ARBA" id="ARBA00004123"/>
    </source>
</evidence>
<proteinExistence type="inferred from homology"/>
<dbReference type="EMBL" id="BPLR01004243">
    <property type="protein sequence ID" value="GIX93399.1"/>
    <property type="molecule type" value="Genomic_DNA"/>
</dbReference>
<sequence>MVSKELVASLECFGFPFKLYRLATSAEIKSIRWTKCGNAVMIDPDTIKNECFKQEILNMTSIGEVYSRLKYYNFEEMNEKSEPRMRIFKHAYFKAGREDLLYYIKGSQSQKKANTLKASTENELPQDTTAIKLYKESESQTVENAGIDAAHQENEVILSHHMKRRKVEISGKESDANQASIDNGSILNTGTKKGDITNKNIVQSTTGEIYTESLSNSFWVMPDAGSSNKHDKVLFAKNNVSFAKLSLPVNLNVLENKINENENTSSMPKMKLQKNTPDVFMKRDLAPSHIFRPNVKSHFDHKCQNKNLQNETRILGRNKDNNAVEFDCKHGNDQFYKQIDQELGSHNDLENKNGEIKKWDVEKNSFEKYQNVKYNNTLQNTETTTPQELNSKLSSESLCRSVVEQNSCQSSLLCIQNSESTPDANNSVEPAFDLDDIFREPEANNSVEPAFDLDDIFREPEANNSVEPAFDLTIFSGNQKRIIVSSQLYQGTRSE</sequence>
<dbReference type="InterPro" id="IPR000232">
    <property type="entry name" value="HSF_DNA-bd"/>
</dbReference>
<dbReference type="GO" id="GO:0043565">
    <property type="term" value="F:sequence-specific DNA binding"/>
    <property type="evidence" value="ECO:0007669"/>
    <property type="project" value="InterPro"/>
</dbReference>
<dbReference type="AlphaFoldDB" id="A0AAV4P8P1"/>
<accession>A0AAV4P8P1</accession>
<name>A0AAV4P8P1_CAEEX</name>
<dbReference type="GO" id="GO:0003700">
    <property type="term" value="F:DNA-binding transcription factor activity"/>
    <property type="evidence" value="ECO:0007669"/>
    <property type="project" value="InterPro"/>
</dbReference>
<evidence type="ECO:0000256" key="2">
    <source>
        <dbReference type="ARBA" id="ARBA00006403"/>
    </source>
</evidence>
<keyword evidence="7" id="KW-1185">Reference proteome</keyword>
<evidence type="ECO:0000259" key="5">
    <source>
        <dbReference type="Pfam" id="PF00447"/>
    </source>
</evidence>
<keyword evidence="4" id="KW-0539">Nucleus</keyword>
<organism evidence="6 7">
    <name type="scientific">Caerostris extrusa</name>
    <name type="common">Bark spider</name>
    <name type="synonym">Caerostris bankana</name>
    <dbReference type="NCBI Taxonomy" id="172846"/>
    <lineage>
        <taxon>Eukaryota</taxon>
        <taxon>Metazoa</taxon>
        <taxon>Ecdysozoa</taxon>
        <taxon>Arthropoda</taxon>
        <taxon>Chelicerata</taxon>
        <taxon>Arachnida</taxon>
        <taxon>Araneae</taxon>
        <taxon>Araneomorphae</taxon>
        <taxon>Entelegynae</taxon>
        <taxon>Araneoidea</taxon>
        <taxon>Araneidae</taxon>
        <taxon>Caerostris</taxon>
    </lineage>
</organism>
<evidence type="ECO:0000256" key="4">
    <source>
        <dbReference type="ARBA" id="ARBA00023242"/>
    </source>
</evidence>
<dbReference type="InterPro" id="IPR036388">
    <property type="entry name" value="WH-like_DNA-bd_sf"/>
</dbReference>
<dbReference type="Pfam" id="PF00447">
    <property type="entry name" value="HSF_DNA-bind"/>
    <property type="match status" value="1"/>
</dbReference>
<comment type="caution">
    <text evidence="6">The sequence shown here is derived from an EMBL/GenBank/DDBJ whole genome shotgun (WGS) entry which is preliminary data.</text>
</comment>
<protein>
    <recommendedName>
        <fullName evidence="5">HSF-type DNA-binding domain-containing protein</fullName>
    </recommendedName>
</protein>
<dbReference type="SUPFAM" id="SSF46785">
    <property type="entry name" value="Winged helix' DNA-binding domain"/>
    <property type="match status" value="1"/>
</dbReference>
<keyword evidence="3" id="KW-0238">DNA-binding</keyword>
<dbReference type="InterPro" id="IPR036390">
    <property type="entry name" value="WH_DNA-bd_sf"/>
</dbReference>
<comment type="subcellular location">
    <subcellularLocation>
        <location evidence="1">Nucleus</location>
    </subcellularLocation>
</comment>
<dbReference type="Gene3D" id="1.10.10.10">
    <property type="entry name" value="Winged helix-like DNA-binding domain superfamily/Winged helix DNA-binding domain"/>
    <property type="match status" value="1"/>
</dbReference>
<evidence type="ECO:0000313" key="7">
    <source>
        <dbReference type="Proteomes" id="UP001054945"/>
    </source>
</evidence>
<evidence type="ECO:0000256" key="3">
    <source>
        <dbReference type="ARBA" id="ARBA00023125"/>
    </source>
</evidence>
<gene>
    <name evidence="6" type="ORF">CEXT_302151</name>
</gene>